<keyword evidence="21" id="KW-1185">Reference proteome</keyword>
<keyword evidence="5 16" id="KW-0820">tRNA-binding</keyword>
<dbReference type="HAMAP" id="MF_00283">
    <property type="entry name" value="Phe_tRNA_synth_beta1"/>
    <property type="match status" value="1"/>
</dbReference>
<evidence type="ECO:0000256" key="11">
    <source>
        <dbReference type="ARBA" id="ARBA00022884"/>
    </source>
</evidence>
<evidence type="ECO:0000256" key="8">
    <source>
        <dbReference type="ARBA" id="ARBA00022741"/>
    </source>
</evidence>
<feature type="domain" description="TRNA-binding" evidence="17">
    <location>
        <begin position="46"/>
        <end position="166"/>
    </location>
</feature>
<evidence type="ECO:0000313" key="21">
    <source>
        <dbReference type="Proteomes" id="UP001596175"/>
    </source>
</evidence>
<dbReference type="InterPro" id="IPR045060">
    <property type="entry name" value="Phe-tRNA-ligase_IIc_bsu"/>
</dbReference>
<dbReference type="InterPro" id="IPR036690">
    <property type="entry name" value="Fdx_antiC-bd_sf"/>
</dbReference>
<dbReference type="InterPro" id="IPR005121">
    <property type="entry name" value="Fdx_antiC-bd"/>
</dbReference>
<keyword evidence="9 15" id="KW-0067">ATP-binding</keyword>
<keyword evidence="6 15" id="KW-0436">Ligase</keyword>
<evidence type="ECO:0000256" key="12">
    <source>
        <dbReference type="ARBA" id="ARBA00022917"/>
    </source>
</evidence>
<comment type="caution">
    <text evidence="20">The sequence shown here is derived from an EMBL/GenBank/DDBJ whole genome shotgun (WGS) entry which is preliminary data.</text>
</comment>
<dbReference type="PROSITE" id="PS51483">
    <property type="entry name" value="B5"/>
    <property type="match status" value="1"/>
</dbReference>
<comment type="subunit">
    <text evidence="3 15">Tetramer of two alpha and two beta subunits.</text>
</comment>
<dbReference type="Gene3D" id="3.30.56.10">
    <property type="match status" value="2"/>
</dbReference>
<comment type="catalytic activity">
    <reaction evidence="14 15">
        <text>tRNA(Phe) + L-phenylalanine + ATP = L-phenylalanyl-tRNA(Phe) + AMP + diphosphate + H(+)</text>
        <dbReference type="Rhea" id="RHEA:19413"/>
        <dbReference type="Rhea" id="RHEA-COMP:9668"/>
        <dbReference type="Rhea" id="RHEA-COMP:9699"/>
        <dbReference type="ChEBI" id="CHEBI:15378"/>
        <dbReference type="ChEBI" id="CHEBI:30616"/>
        <dbReference type="ChEBI" id="CHEBI:33019"/>
        <dbReference type="ChEBI" id="CHEBI:58095"/>
        <dbReference type="ChEBI" id="CHEBI:78442"/>
        <dbReference type="ChEBI" id="CHEBI:78531"/>
        <dbReference type="ChEBI" id="CHEBI:456215"/>
        <dbReference type="EC" id="6.1.1.20"/>
    </reaction>
</comment>
<keyword evidence="8 15" id="KW-0547">Nucleotide-binding</keyword>
<dbReference type="SMART" id="SM00896">
    <property type="entry name" value="FDX-ACB"/>
    <property type="match status" value="1"/>
</dbReference>
<dbReference type="SMART" id="SM00874">
    <property type="entry name" value="B5"/>
    <property type="match status" value="1"/>
</dbReference>
<evidence type="ECO:0000259" key="19">
    <source>
        <dbReference type="PROSITE" id="PS51483"/>
    </source>
</evidence>
<dbReference type="NCBIfam" id="TIGR00472">
    <property type="entry name" value="pheT_bact"/>
    <property type="match status" value="1"/>
</dbReference>
<dbReference type="PROSITE" id="PS51447">
    <property type="entry name" value="FDX_ACB"/>
    <property type="match status" value="1"/>
</dbReference>
<evidence type="ECO:0000256" key="3">
    <source>
        <dbReference type="ARBA" id="ARBA00011209"/>
    </source>
</evidence>
<dbReference type="SUPFAM" id="SSF50249">
    <property type="entry name" value="Nucleic acid-binding proteins"/>
    <property type="match status" value="1"/>
</dbReference>
<dbReference type="SUPFAM" id="SSF55681">
    <property type="entry name" value="Class II aaRS and biotin synthetases"/>
    <property type="match status" value="1"/>
</dbReference>
<dbReference type="SMART" id="SM00873">
    <property type="entry name" value="B3_4"/>
    <property type="match status" value="1"/>
</dbReference>
<dbReference type="InterPro" id="IPR012340">
    <property type="entry name" value="NA-bd_OB-fold"/>
</dbReference>
<evidence type="ECO:0000256" key="9">
    <source>
        <dbReference type="ARBA" id="ARBA00022840"/>
    </source>
</evidence>
<dbReference type="Gene3D" id="2.40.50.140">
    <property type="entry name" value="Nucleic acid-binding proteins"/>
    <property type="match status" value="1"/>
</dbReference>
<gene>
    <name evidence="15 20" type="primary">pheT</name>
    <name evidence="20" type="ORF">ACFPK1_30510</name>
</gene>
<evidence type="ECO:0000313" key="20">
    <source>
        <dbReference type="EMBL" id="MFC5142594.1"/>
    </source>
</evidence>
<dbReference type="Pfam" id="PF17759">
    <property type="entry name" value="tRNA_synthFbeta"/>
    <property type="match status" value="1"/>
</dbReference>
<comment type="subcellular location">
    <subcellularLocation>
        <location evidence="1 15">Cytoplasm</location>
    </subcellularLocation>
</comment>
<dbReference type="Pfam" id="PF03483">
    <property type="entry name" value="B3_4"/>
    <property type="match status" value="1"/>
</dbReference>
<feature type="binding site" evidence="15">
    <location>
        <position position="489"/>
    </location>
    <ligand>
        <name>Mg(2+)</name>
        <dbReference type="ChEBI" id="CHEBI:18420"/>
        <note>shared with alpha subunit</note>
    </ligand>
</feature>
<evidence type="ECO:0000256" key="6">
    <source>
        <dbReference type="ARBA" id="ARBA00022598"/>
    </source>
</evidence>
<comment type="cofactor">
    <cofactor evidence="15">
        <name>Mg(2+)</name>
        <dbReference type="ChEBI" id="CHEBI:18420"/>
    </cofactor>
    <text evidence="15">Binds 2 magnesium ions per tetramer.</text>
</comment>
<dbReference type="EMBL" id="JBHSKG010000025">
    <property type="protein sequence ID" value="MFC5142594.1"/>
    <property type="molecule type" value="Genomic_DNA"/>
</dbReference>
<dbReference type="InterPro" id="IPR005146">
    <property type="entry name" value="B3/B4_tRNA-bd"/>
</dbReference>
<evidence type="ECO:0000256" key="4">
    <source>
        <dbReference type="ARBA" id="ARBA00022490"/>
    </source>
</evidence>
<organism evidence="20 21">
    <name type="scientific">Actinomycetospora rhizophila</name>
    <dbReference type="NCBI Taxonomy" id="1416876"/>
    <lineage>
        <taxon>Bacteria</taxon>
        <taxon>Bacillati</taxon>
        <taxon>Actinomycetota</taxon>
        <taxon>Actinomycetes</taxon>
        <taxon>Pseudonocardiales</taxon>
        <taxon>Pseudonocardiaceae</taxon>
        <taxon>Actinomycetospora</taxon>
    </lineage>
</organism>
<dbReference type="Pfam" id="PF03147">
    <property type="entry name" value="FDX-ACB"/>
    <property type="match status" value="1"/>
</dbReference>
<keyword evidence="11 16" id="KW-0694">RNA-binding</keyword>
<protein>
    <recommendedName>
        <fullName evidence="15">Phenylalanine--tRNA ligase beta subunit</fullName>
        <ecNumber evidence="15">6.1.1.20</ecNumber>
    </recommendedName>
    <alternativeName>
        <fullName evidence="15">Phenylalanyl-tRNA synthetase beta subunit</fullName>
        <shortName evidence="15">PheRS</shortName>
    </alternativeName>
</protein>
<feature type="binding site" evidence="15">
    <location>
        <position position="490"/>
    </location>
    <ligand>
        <name>Mg(2+)</name>
        <dbReference type="ChEBI" id="CHEBI:18420"/>
        <note>shared with alpha subunit</note>
    </ligand>
</feature>
<dbReference type="InterPro" id="IPR033714">
    <property type="entry name" value="tRNA_bind_bactPheRS"/>
</dbReference>
<dbReference type="GO" id="GO:0004826">
    <property type="term" value="F:phenylalanine-tRNA ligase activity"/>
    <property type="evidence" value="ECO:0007669"/>
    <property type="project" value="UniProtKB-EC"/>
</dbReference>
<keyword evidence="7 15" id="KW-0479">Metal-binding</keyword>
<dbReference type="Gene3D" id="3.30.70.380">
    <property type="entry name" value="Ferrodoxin-fold anticodon-binding domain"/>
    <property type="match status" value="1"/>
</dbReference>
<keyword evidence="4 15" id="KW-0963">Cytoplasm</keyword>
<comment type="similarity">
    <text evidence="2 15">Belongs to the phenylalanyl-tRNA synthetase beta subunit family. Type 1 subfamily.</text>
</comment>
<dbReference type="Gene3D" id="3.30.930.10">
    <property type="entry name" value="Bira Bifunctional Protein, Domain 2"/>
    <property type="match status" value="1"/>
</dbReference>
<feature type="domain" description="B5" evidence="19">
    <location>
        <begin position="419"/>
        <end position="502"/>
    </location>
</feature>
<evidence type="ECO:0000256" key="2">
    <source>
        <dbReference type="ARBA" id="ARBA00008653"/>
    </source>
</evidence>
<dbReference type="Proteomes" id="UP001596175">
    <property type="component" value="Unassembled WGS sequence"/>
</dbReference>
<dbReference type="InterPro" id="IPR009061">
    <property type="entry name" value="DNA-bd_dom_put_sf"/>
</dbReference>
<dbReference type="InterPro" id="IPR045864">
    <property type="entry name" value="aa-tRNA-synth_II/BPL/LPL"/>
</dbReference>
<dbReference type="PANTHER" id="PTHR10947:SF0">
    <property type="entry name" value="PHENYLALANINE--TRNA LIGASE BETA SUBUNIT"/>
    <property type="match status" value="1"/>
</dbReference>
<evidence type="ECO:0000259" key="18">
    <source>
        <dbReference type="PROSITE" id="PS51447"/>
    </source>
</evidence>
<evidence type="ECO:0000256" key="10">
    <source>
        <dbReference type="ARBA" id="ARBA00022842"/>
    </source>
</evidence>
<dbReference type="InterPro" id="IPR041616">
    <property type="entry name" value="PheRS_beta_core"/>
</dbReference>
<evidence type="ECO:0000256" key="1">
    <source>
        <dbReference type="ARBA" id="ARBA00004496"/>
    </source>
</evidence>
<dbReference type="CDD" id="cd00769">
    <property type="entry name" value="PheRS_beta_core"/>
    <property type="match status" value="1"/>
</dbReference>
<dbReference type="Pfam" id="PF01588">
    <property type="entry name" value="tRNA_bind"/>
    <property type="match status" value="1"/>
</dbReference>
<dbReference type="EC" id="6.1.1.20" evidence="15"/>
<evidence type="ECO:0000256" key="16">
    <source>
        <dbReference type="PROSITE-ProRule" id="PRU00209"/>
    </source>
</evidence>
<feature type="binding site" evidence="15">
    <location>
        <position position="486"/>
    </location>
    <ligand>
        <name>Mg(2+)</name>
        <dbReference type="ChEBI" id="CHEBI:18420"/>
        <note>shared with alpha subunit</note>
    </ligand>
</feature>
<keyword evidence="13 15" id="KW-0030">Aminoacyl-tRNA synthetase</keyword>
<dbReference type="SUPFAM" id="SSF46955">
    <property type="entry name" value="Putative DNA-binding domain"/>
    <property type="match status" value="1"/>
</dbReference>
<dbReference type="Gene3D" id="3.50.40.10">
    <property type="entry name" value="Phenylalanyl-trna Synthetase, Chain B, domain 3"/>
    <property type="match status" value="1"/>
</dbReference>
<name>A0ABV9ZMM3_9PSEU</name>
<dbReference type="InterPro" id="IPR005147">
    <property type="entry name" value="tRNA_synthase_B5-dom"/>
</dbReference>
<evidence type="ECO:0000256" key="15">
    <source>
        <dbReference type="HAMAP-Rule" id="MF_00283"/>
    </source>
</evidence>
<dbReference type="PROSITE" id="PS50886">
    <property type="entry name" value="TRBD"/>
    <property type="match status" value="1"/>
</dbReference>
<feature type="domain" description="FDX-ACB" evidence="18">
    <location>
        <begin position="751"/>
        <end position="844"/>
    </location>
</feature>
<keyword evidence="10 15" id="KW-0460">Magnesium</keyword>
<reference evidence="21" key="1">
    <citation type="journal article" date="2019" name="Int. J. Syst. Evol. Microbiol.">
        <title>The Global Catalogue of Microorganisms (GCM) 10K type strain sequencing project: providing services to taxonomists for standard genome sequencing and annotation.</title>
        <authorList>
            <consortium name="The Broad Institute Genomics Platform"/>
            <consortium name="The Broad Institute Genome Sequencing Center for Infectious Disease"/>
            <person name="Wu L."/>
            <person name="Ma J."/>
        </authorList>
    </citation>
    <scope>NUCLEOTIDE SEQUENCE [LARGE SCALE GENOMIC DNA]</scope>
    <source>
        <strain evidence="21">XZYJ18</strain>
    </source>
</reference>
<dbReference type="RefSeq" id="WP_378024708.1">
    <property type="nucleotide sequence ID" value="NZ_JBHSKG010000025.1"/>
</dbReference>
<keyword evidence="12 15" id="KW-0648">Protein biosynthesis</keyword>
<accession>A0ABV9ZMM3</accession>
<dbReference type="CDD" id="cd02796">
    <property type="entry name" value="tRNA_bind_bactPheRS"/>
    <property type="match status" value="1"/>
</dbReference>
<dbReference type="InterPro" id="IPR020825">
    <property type="entry name" value="Phe-tRNA_synthase-like_B3/B4"/>
</dbReference>
<evidence type="ECO:0000259" key="17">
    <source>
        <dbReference type="PROSITE" id="PS50886"/>
    </source>
</evidence>
<evidence type="ECO:0000256" key="14">
    <source>
        <dbReference type="ARBA" id="ARBA00049255"/>
    </source>
</evidence>
<dbReference type="InterPro" id="IPR002547">
    <property type="entry name" value="tRNA-bd_dom"/>
</dbReference>
<dbReference type="SUPFAM" id="SSF54991">
    <property type="entry name" value="Anticodon-binding domain of PheRS"/>
    <property type="match status" value="1"/>
</dbReference>
<dbReference type="InterPro" id="IPR004532">
    <property type="entry name" value="Phe-tRNA-ligase_IIc_bsu_bact"/>
</dbReference>
<dbReference type="Pfam" id="PF03484">
    <property type="entry name" value="B5"/>
    <property type="match status" value="1"/>
</dbReference>
<evidence type="ECO:0000256" key="13">
    <source>
        <dbReference type="ARBA" id="ARBA00023146"/>
    </source>
</evidence>
<evidence type="ECO:0000256" key="7">
    <source>
        <dbReference type="ARBA" id="ARBA00022723"/>
    </source>
</evidence>
<dbReference type="SUPFAM" id="SSF56037">
    <property type="entry name" value="PheT/TilS domain"/>
    <property type="match status" value="1"/>
</dbReference>
<evidence type="ECO:0000256" key="5">
    <source>
        <dbReference type="ARBA" id="ARBA00022555"/>
    </source>
</evidence>
<feature type="binding site" evidence="15">
    <location>
        <position position="480"/>
    </location>
    <ligand>
        <name>Mg(2+)</name>
        <dbReference type="ChEBI" id="CHEBI:18420"/>
        <note>shared with alpha subunit</note>
    </ligand>
</feature>
<sequence length="844" mass="88743">MRVPVSWLLEHVDLSSQDDGPAPSADAVAEALIRVGLEVEDVLPVPTITGPLVVGRVASVEELTEFKKPIRYCRVDVGPEHNDAEGEGAGTRGIVCGATNFAEGDLVVVALPGAVLPGDFAIAARTTYGHVSDGMICALDELGLGDDHSGILVLPPGTADPGDDAAALLGLGDAVLDIAVTPDRGYCLSVRGLARELACALDAPYGDPALVRRDLPDVEGEAWPVRLDPSSQCRRFVARRVTDLDPTAPSPWWLRRRLLLCGVRPISLAVDVTNYVMLELGQPMHAYDAATVRGDIVVRRAGADEKITTLDDAQRALDPDDVVVADESGPIGLAGVMGGGPTEVGAGTGDVLLEAGVWDPPSVARTARRHRLPSEAARRYEREVDPAVARAAADRAAWLLANYGGATVAPGVTDEGGVPTPAPVVMALDLPDRVAGRRYERGAVVRRLSQIGCAVEVAGADPGDGGGAGLRAVPPTWRPDLTRPADLVEEVLRLEGYAGIPSELPAARPGTGLTLAQRRRRQVSRALADAGYDEVLPSPFVAPAVFDAFGLDADDDRRHALRLANPLDADRSLMATTLLPGLLDAVVRNVSRGLRDLALYQVGQVVRPGPGDPPAAPVLPVDARPDEDAIAAVLAGLPSQPLRVGAVLAGAWERAGWWGRGRPADWSDAIEAARLVGRVYGAELTVSADVHAPWHPGRCAALHFGETLVGHAGELHPKVLEALGLPARTCAMEVELDRLPLAEDRPVPAVSSFPPVLLDVALVLDEGVPAASVVAALRDGGGDLVEDVRLFDVYAGPQVGEGKRSLAFALRLRAPDRTLTLEEAAARRDAAVETASERFGARLR</sequence>
<proteinExistence type="inferred from homology"/>
<dbReference type="PANTHER" id="PTHR10947">
    <property type="entry name" value="PHENYLALANYL-TRNA SYNTHETASE BETA CHAIN AND LEUCINE-RICH REPEAT-CONTAINING PROTEIN 47"/>
    <property type="match status" value="1"/>
</dbReference>